<evidence type="ECO:0000313" key="2">
    <source>
        <dbReference type="EMBL" id="GGN38754.1"/>
    </source>
</evidence>
<evidence type="ECO:0000313" key="3">
    <source>
        <dbReference type="Proteomes" id="UP000653411"/>
    </source>
</evidence>
<organism evidence="2 3">
    <name type="scientific">Streptomyces fuscichromogenes</name>
    <dbReference type="NCBI Taxonomy" id="1324013"/>
    <lineage>
        <taxon>Bacteria</taxon>
        <taxon>Bacillati</taxon>
        <taxon>Actinomycetota</taxon>
        <taxon>Actinomycetes</taxon>
        <taxon>Kitasatosporales</taxon>
        <taxon>Streptomycetaceae</taxon>
        <taxon>Streptomyces</taxon>
    </lineage>
</organism>
<name>A0A917XLJ9_9ACTN</name>
<gene>
    <name evidence="2" type="ORF">GCM10011578_084480</name>
</gene>
<reference evidence="2" key="2">
    <citation type="submission" date="2020-09" db="EMBL/GenBank/DDBJ databases">
        <authorList>
            <person name="Sun Q."/>
            <person name="Zhou Y."/>
        </authorList>
    </citation>
    <scope>NUCLEOTIDE SEQUENCE</scope>
    <source>
        <strain evidence="2">CGMCC 4.7110</strain>
    </source>
</reference>
<sequence length="66" mass="7124">MIAVAPLPVVLIVPLVLIAAPAIKVFKTCKWFEWCVVRRSRQGMAGRPGFPSGAAVPTAQNTTPRH</sequence>
<keyword evidence="3" id="KW-1185">Reference proteome</keyword>
<comment type="caution">
    <text evidence="2">The sequence shown here is derived from an EMBL/GenBank/DDBJ whole genome shotgun (WGS) entry which is preliminary data.</text>
</comment>
<reference evidence="2" key="1">
    <citation type="journal article" date="2014" name="Int. J. Syst. Evol. Microbiol.">
        <title>Complete genome sequence of Corynebacterium casei LMG S-19264T (=DSM 44701T), isolated from a smear-ripened cheese.</title>
        <authorList>
            <consortium name="US DOE Joint Genome Institute (JGI-PGF)"/>
            <person name="Walter F."/>
            <person name="Albersmeier A."/>
            <person name="Kalinowski J."/>
            <person name="Ruckert C."/>
        </authorList>
    </citation>
    <scope>NUCLEOTIDE SEQUENCE</scope>
    <source>
        <strain evidence="2">CGMCC 4.7110</strain>
    </source>
</reference>
<proteinExistence type="predicted"/>
<dbReference type="Proteomes" id="UP000653411">
    <property type="component" value="Unassembled WGS sequence"/>
</dbReference>
<dbReference type="AlphaFoldDB" id="A0A917XLJ9"/>
<dbReference type="EMBL" id="BMML01000028">
    <property type="protein sequence ID" value="GGN38754.1"/>
    <property type="molecule type" value="Genomic_DNA"/>
</dbReference>
<evidence type="ECO:0000256" key="1">
    <source>
        <dbReference type="SAM" id="MobiDB-lite"/>
    </source>
</evidence>
<accession>A0A917XLJ9</accession>
<feature type="region of interest" description="Disordered" evidence="1">
    <location>
        <begin position="44"/>
        <end position="66"/>
    </location>
</feature>
<protein>
    <submittedName>
        <fullName evidence="2">Uncharacterized protein</fullName>
    </submittedName>
</protein>